<sequence length="219" mass="24697">MRKVEKTAKGNLKKPSRRDVLNFVSAAWAAVPEEVITRSFKGCSISGALDGSEDRHLHDRLAGIGEPAIVIPSSRDSVNDEGVNLLFCSDLEDSFSGFSEDEISKIGLTPEEACGEERFCCTLIDGTVQLKREHAFYYQVQAQILIETVTLDEKFVDKELLPGWLYFSKHAPFPEIITKRIQQHKDLARGKYVSFKKFHKGVHRAEDGPGLRKTFRKLK</sequence>
<gene>
    <name evidence="1" type="ORF">IscW_ISCW012733</name>
</gene>
<dbReference type="Proteomes" id="UP000001555">
    <property type="component" value="Unassembled WGS sequence"/>
</dbReference>
<reference evidence="1 3" key="1">
    <citation type="submission" date="2008-03" db="EMBL/GenBank/DDBJ databases">
        <title>Annotation of Ixodes scapularis.</title>
        <authorList>
            <consortium name="Ixodes scapularis Genome Project Consortium"/>
            <person name="Caler E."/>
            <person name="Hannick L.I."/>
            <person name="Bidwell S."/>
            <person name="Joardar V."/>
            <person name="Thiagarajan M."/>
            <person name="Amedeo P."/>
            <person name="Galinsky K.J."/>
            <person name="Schobel S."/>
            <person name="Inman J."/>
            <person name="Hostetler J."/>
            <person name="Miller J."/>
            <person name="Hammond M."/>
            <person name="Megy K."/>
            <person name="Lawson D."/>
            <person name="Kodira C."/>
            <person name="Sutton G."/>
            <person name="Meyer J."/>
            <person name="Hill C.A."/>
            <person name="Birren B."/>
            <person name="Nene V."/>
            <person name="Collins F."/>
            <person name="Alarcon-Chaidez F."/>
            <person name="Wikel S."/>
            <person name="Strausberg R."/>
        </authorList>
    </citation>
    <scope>NUCLEOTIDE SEQUENCE [LARGE SCALE GENOMIC DNA]</scope>
    <source>
        <strain evidence="3">Wikel</strain>
        <strain evidence="1">Wikel colony</strain>
    </source>
</reference>
<dbReference type="HOGENOM" id="CLU_1262801_0_0_1"/>
<protein>
    <submittedName>
        <fullName evidence="1 2">Uncharacterized protein</fullName>
    </submittedName>
</protein>
<dbReference type="VEuPathDB" id="VectorBase:ISCI012733"/>
<reference evidence="2" key="2">
    <citation type="submission" date="2020-05" db="UniProtKB">
        <authorList>
            <consortium name="EnsemblMetazoa"/>
        </authorList>
    </citation>
    <scope>IDENTIFICATION</scope>
    <source>
        <strain evidence="2">wikel</strain>
    </source>
</reference>
<dbReference type="EMBL" id="ABJB010532244">
    <property type="status" value="NOT_ANNOTATED_CDS"/>
    <property type="molecule type" value="Genomic_DNA"/>
</dbReference>
<dbReference type="VEuPathDB" id="VectorBase:ISCI014224"/>
<evidence type="ECO:0000313" key="3">
    <source>
        <dbReference type="Proteomes" id="UP000001555"/>
    </source>
</evidence>
<dbReference type="EnsemblMetazoa" id="ISCW012733-RA">
    <property type="protein sequence ID" value="ISCW012733-PA"/>
    <property type="gene ID" value="ISCW012733"/>
</dbReference>
<dbReference type="AlphaFoldDB" id="B7QB29"/>
<organism>
    <name type="scientific">Ixodes scapularis</name>
    <name type="common">Black-legged tick</name>
    <name type="synonym">Deer tick</name>
    <dbReference type="NCBI Taxonomy" id="6945"/>
    <lineage>
        <taxon>Eukaryota</taxon>
        <taxon>Metazoa</taxon>
        <taxon>Ecdysozoa</taxon>
        <taxon>Arthropoda</taxon>
        <taxon>Chelicerata</taxon>
        <taxon>Arachnida</taxon>
        <taxon>Acari</taxon>
        <taxon>Parasitiformes</taxon>
        <taxon>Ixodida</taxon>
        <taxon>Ixodoidea</taxon>
        <taxon>Ixodidae</taxon>
        <taxon>Ixodinae</taxon>
        <taxon>Ixodes</taxon>
    </lineage>
</organism>
<dbReference type="EMBL" id="DS898661">
    <property type="protein sequence ID" value="EEC16051.1"/>
    <property type="molecule type" value="Genomic_DNA"/>
</dbReference>
<dbReference type="VEuPathDB" id="VectorBase:ISCP_024059"/>
<evidence type="ECO:0000313" key="1">
    <source>
        <dbReference type="EMBL" id="EEC16051.1"/>
    </source>
</evidence>
<keyword evidence="3" id="KW-1185">Reference proteome</keyword>
<dbReference type="EMBL" id="ABJB011121283">
    <property type="status" value="NOT_ANNOTATED_CDS"/>
    <property type="molecule type" value="Genomic_DNA"/>
</dbReference>
<evidence type="ECO:0000313" key="2">
    <source>
        <dbReference type="EnsemblMetazoa" id="ISCW012733-PA"/>
    </source>
</evidence>
<dbReference type="VEuPathDB" id="VectorBase:ISCW012733"/>
<dbReference type="OrthoDB" id="2162928at2759"/>
<accession>B7QB29</accession>
<name>B7QB29_IXOSC</name>
<proteinExistence type="predicted"/>
<dbReference type="PaxDb" id="6945-B7QB29"/>
<dbReference type="InParanoid" id="B7QB29"/>